<proteinExistence type="predicted"/>
<evidence type="ECO:0000313" key="1">
    <source>
        <dbReference type="EnsemblMetazoa" id="MESCA010865-PA"/>
    </source>
</evidence>
<dbReference type="EnsemblMetazoa" id="MESCA010865-RA">
    <property type="protein sequence ID" value="MESCA010865-PA"/>
    <property type="gene ID" value="MESCA010865"/>
</dbReference>
<reference evidence="2" key="1">
    <citation type="submission" date="2013-02" db="EMBL/GenBank/DDBJ databases">
        <authorList>
            <person name="Hughes D."/>
        </authorList>
    </citation>
    <scope>NUCLEOTIDE SEQUENCE</scope>
    <source>
        <strain>Durham</strain>
        <strain evidence="2">NC isolate 2 -- Noor lab</strain>
    </source>
</reference>
<sequence length="99" mass="11654">MVLLLAPFNNIHVNESKITKEIWEALEKAFNDSGLMRRVSLIRKMINTKLEDYSTVQERDWIADFQLFKASIDEEVTVANKSTIAVEQVTVYYTNERRW</sequence>
<name>T1H3N4_MEGSC</name>
<reference evidence="1" key="2">
    <citation type="submission" date="2015-06" db="UniProtKB">
        <authorList>
            <consortium name="EnsemblMetazoa"/>
        </authorList>
    </citation>
    <scope>IDENTIFICATION</scope>
</reference>
<evidence type="ECO:0000313" key="2">
    <source>
        <dbReference type="Proteomes" id="UP000015102"/>
    </source>
</evidence>
<dbReference type="EMBL" id="CAQQ02374481">
    <property type="status" value="NOT_ANNOTATED_CDS"/>
    <property type="molecule type" value="Genomic_DNA"/>
</dbReference>
<organism evidence="1 2">
    <name type="scientific">Megaselia scalaris</name>
    <name type="common">Humpbacked fly</name>
    <name type="synonym">Phora scalaris</name>
    <dbReference type="NCBI Taxonomy" id="36166"/>
    <lineage>
        <taxon>Eukaryota</taxon>
        <taxon>Metazoa</taxon>
        <taxon>Ecdysozoa</taxon>
        <taxon>Arthropoda</taxon>
        <taxon>Hexapoda</taxon>
        <taxon>Insecta</taxon>
        <taxon>Pterygota</taxon>
        <taxon>Neoptera</taxon>
        <taxon>Endopterygota</taxon>
        <taxon>Diptera</taxon>
        <taxon>Brachycera</taxon>
        <taxon>Muscomorpha</taxon>
        <taxon>Platypezoidea</taxon>
        <taxon>Phoridae</taxon>
        <taxon>Megaseliini</taxon>
        <taxon>Megaselia</taxon>
    </lineage>
</organism>
<accession>T1H3N4</accession>
<protein>
    <submittedName>
        <fullName evidence="1">Uncharacterized protein</fullName>
    </submittedName>
</protein>
<dbReference type="Proteomes" id="UP000015102">
    <property type="component" value="Unassembled WGS sequence"/>
</dbReference>
<dbReference type="HOGENOM" id="CLU_2323025_0_0_1"/>
<keyword evidence="2" id="KW-1185">Reference proteome</keyword>
<dbReference type="AlphaFoldDB" id="T1H3N4"/>